<name>A0A6J4QNJ6_9ACTN</name>
<protein>
    <recommendedName>
        <fullName evidence="3">OsmC family protein</fullName>
    </recommendedName>
</protein>
<evidence type="ECO:0000313" key="2">
    <source>
        <dbReference type="EMBL" id="CAA9442609.1"/>
    </source>
</evidence>
<organism evidence="2">
    <name type="scientific">uncultured Rubrobacteraceae bacterium</name>
    <dbReference type="NCBI Taxonomy" id="349277"/>
    <lineage>
        <taxon>Bacteria</taxon>
        <taxon>Bacillati</taxon>
        <taxon>Actinomycetota</taxon>
        <taxon>Rubrobacteria</taxon>
        <taxon>Rubrobacterales</taxon>
        <taxon>Rubrobacteraceae</taxon>
        <taxon>environmental samples</taxon>
    </lineage>
</organism>
<dbReference type="SUPFAM" id="SSF82784">
    <property type="entry name" value="OsmC-like"/>
    <property type="match status" value="1"/>
</dbReference>
<reference evidence="2" key="1">
    <citation type="submission" date="2020-02" db="EMBL/GenBank/DDBJ databases">
        <authorList>
            <person name="Meier V. D."/>
        </authorList>
    </citation>
    <scope>NUCLEOTIDE SEQUENCE</scope>
    <source>
        <strain evidence="2">AVDCRST_MAG82</strain>
    </source>
</reference>
<dbReference type="InterPro" id="IPR003718">
    <property type="entry name" value="OsmC/Ohr_fam"/>
</dbReference>
<dbReference type="Gene3D" id="3.30.300.20">
    <property type="match status" value="1"/>
</dbReference>
<gene>
    <name evidence="2" type="ORF">AVDCRST_MAG82-3034</name>
</gene>
<dbReference type="EMBL" id="CADCVA010000369">
    <property type="protein sequence ID" value="CAA9442609.1"/>
    <property type="molecule type" value="Genomic_DNA"/>
</dbReference>
<sequence>MSTDLREIQKPLKEKYRNEPGSSKTTLDAKASEKGTPVACSVNMGGHSYEAEAHAGAGGSGNAACSGDLLLGALAACAQITCQMVATSMKIPTESIEVVAEGDFDLAGTLGIYKEAPVGFENIRLRLQIQAPEATAEQIETLHEKTEQYCVIAQTLAKPPTLETDWVREGG</sequence>
<dbReference type="PANTHER" id="PTHR35368">
    <property type="entry name" value="HYDROPEROXIDE REDUCTASE"/>
    <property type="match status" value="1"/>
</dbReference>
<accession>A0A6J4QNJ6</accession>
<dbReference type="InterPro" id="IPR052924">
    <property type="entry name" value="OsmC/Ohr_hydroprdx_reductase"/>
</dbReference>
<proteinExistence type="predicted"/>
<dbReference type="InterPro" id="IPR015946">
    <property type="entry name" value="KH_dom-like_a/b"/>
</dbReference>
<feature type="region of interest" description="Disordered" evidence="1">
    <location>
        <begin position="1"/>
        <end position="33"/>
    </location>
</feature>
<dbReference type="Pfam" id="PF02566">
    <property type="entry name" value="OsmC"/>
    <property type="match status" value="1"/>
</dbReference>
<dbReference type="AlphaFoldDB" id="A0A6J4QNJ6"/>
<dbReference type="PANTHER" id="PTHR35368:SF1">
    <property type="entry name" value="HYDROPEROXIDE REDUCTASE"/>
    <property type="match status" value="1"/>
</dbReference>
<evidence type="ECO:0000256" key="1">
    <source>
        <dbReference type="SAM" id="MobiDB-lite"/>
    </source>
</evidence>
<evidence type="ECO:0008006" key="3">
    <source>
        <dbReference type="Google" id="ProtNLM"/>
    </source>
</evidence>
<dbReference type="InterPro" id="IPR036102">
    <property type="entry name" value="OsmC/Ohrsf"/>
</dbReference>
<feature type="compositionally biased region" description="Basic and acidic residues" evidence="1">
    <location>
        <begin position="1"/>
        <end position="18"/>
    </location>
</feature>